<sequence precursor="true">MKFKMLGVMILAAVLVVPASADEADGAKKKGKGARGASASGQILKQLESVSLTDEQTTKIKELGKAADAAMKTIREESGLTAELMKKRADAQKELKDSGKKGKEMAAAVNEAAGLSEAQSAAFGKLNDARMKFQKEVVGLLTDDQKASLPQQLMRAGKEGKKKKKDAA</sequence>
<accession>A0A5C6EHX3</accession>
<dbReference type="AlphaFoldDB" id="A0A5C6EHX3"/>
<dbReference type="RefSeq" id="WP_186775776.1">
    <property type="nucleotide sequence ID" value="NZ_SJPW01000007.1"/>
</dbReference>
<comment type="caution">
    <text evidence="3">The sequence shown here is derived from an EMBL/GenBank/DDBJ whole genome shotgun (WGS) entry which is preliminary data.</text>
</comment>
<evidence type="ECO:0008006" key="5">
    <source>
        <dbReference type="Google" id="ProtNLM"/>
    </source>
</evidence>
<proteinExistence type="predicted"/>
<gene>
    <name evidence="3" type="ORF">Poly51_50900</name>
</gene>
<keyword evidence="4" id="KW-1185">Reference proteome</keyword>
<dbReference type="Gene3D" id="1.20.120.1490">
    <property type="match status" value="1"/>
</dbReference>
<dbReference type="Pfam" id="PF07813">
    <property type="entry name" value="LTXXQ"/>
    <property type="match status" value="1"/>
</dbReference>
<organism evidence="3 4">
    <name type="scientific">Rubripirellula tenax</name>
    <dbReference type="NCBI Taxonomy" id="2528015"/>
    <lineage>
        <taxon>Bacteria</taxon>
        <taxon>Pseudomonadati</taxon>
        <taxon>Planctomycetota</taxon>
        <taxon>Planctomycetia</taxon>
        <taxon>Pirellulales</taxon>
        <taxon>Pirellulaceae</taxon>
        <taxon>Rubripirellula</taxon>
    </lineage>
</organism>
<feature type="chain" id="PRO_5022766646" description="LTXXQ motif protein" evidence="2">
    <location>
        <begin position="22"/>
        <end position="168"/>
    </location>
</feature>
<protein>
    <recommendedName>
        <fullName evidence="5">LTXXQ motif protein</fullName>
    </recommendedName>
</protein>
<reference evidence="3 4" key="1">
    <citation type="submission" date="2019-02" db="EMBL/GenBank/DDBJ databases">
        <title>Deep-cultivation of Planctomycetes and their phenomic and genomic characterization uncovers novel biology.</title>
        <authorList>
            <person name="Wiegand S."/>
            <person name="Jogler M."/>
            <person name="Boedeker C."/>
            <person name="Pinto D."/>
            <person name="Vollmers J."/>
            <person name="Rivas-Marin E."/>
            <person name="Kohn T."/>
            <person name="Peeters S.H."/>
            <person name="Heuer A."/>
            <person name="Rast P."/>
            <person name="Oberbeckmann S."/>
            <person name="Bunk B."/>
            <person name="Jeske O."/>
            <person name="Meyerdierks A."/>
            <person name="Storesund J.E."/>
            <person name="Kallscheuer N."/>
            <person name="Luecker S."/>
            <person name="Lage O.M."/>
            <person name="Pohl T."/>
            <person name="Merkel B.J."/>
            <person name="Hornburger P."/>
            <person name="Mueller R.-W."/>
            <person name="Bruemmer F."/>
            <person name="Labrenz M."/>
            <person name="Spormann A.M."/>
            <person name="Op Den Camp H."/>
            <person name="Overmann J."/>
            <person name="Amann R."/>
            <person name="Jetten M.S.M."/>
            <person name="Mascher T."/>
            <person name="Medema M.H."/>
            <person name="Devos D.P."/>
            <person name="Kaster A.-K."/>
            <person name="Ovreas L."/>
            <person name="Rohde M."/>
            <person name="Galperin M.Y."/>
            <person name="Jogler C."/>
        </authorList>
    </citation>
    <scope>NUCLEOTIDE SEQUENCE [LARGE SCALE GENOMIC DNA]</scope>
    <source>
        <strain evidence="3 4">Poly51</strain>
    </source>
</reference>
<keyword evidence="2" id="KW-0732">Signal</keyword>
<name>A0A5C6EHX3_9BACT</name>
<dbReference type="Proteomes" id="UP000318288">
    <property type="component" value="Unassembled WGS sequence"/>
</dbReference>
<dbReference type="InterPro" id="IPR012899">
    <property type="entry name" value="LTXXQ"/>
</dbReference>
<evidence type="ECO:0000256" key="2">
    <source>
        <dbReference type="SAM" id="SignalP"/>
    </source>
</evidence>
<evidence type="ECO:0000256" key="1">
    <source>
        <dbReference type="SAM" id="MobiDB-lite"/>
    </source>
</evidence>
<evidence type="ECO:0000313" key="4">
    <source>
        <dbReference type="Proteomes" id="UP000318288"/>
    </source>
</evidence>
<dbReference type="GO" id="GO:0042597">
    <property type="term" value="C:periplasmic space"/>
    <property type="evidence" value="ECO:0007669"/>
    <property type="project" value="InterPro"/>
</dbReference>
<evidence type="ECO:0000313" key="3">
    <source>
        <dbReference type="EMBL" id="TWU47291.1"/>
    </source>
</evidence>
<feature type="signal peptide" evidence="2">
    <location>
        <begin position="1"/>
        <end position="21"/>
    </location>
</feature>
<feature type="region of interest" description="Disordered" evidence="1">
    <location>
        <begin position="144"/>
        <end position="168"/>
    </location>
</feature>
<dbReference type="EMBL" id="SJPW01000007">
    <property type="protein sequence ID" value="TWU47291.1"/>
    <property type="molecule type" value="Genomic_DNA"/>
</dbReference>